<evidence type="ECO:0000256" key="3">
    <source>
        <dbReference type="ARBA" id="ARBA00012438"/>
    </source>
</evidence>
<keyword evidence="8 11" id="KW-1133">Transmembrane helix</keyword>
<evidence type="ECO:0000256" key="10">
    <source>
        <dbReference type="ARBA" id="ARBA00023136"/>
    </source>
</evidence>
<dbReference type="EC" id="2.7.13.3" evidence="3"/>
<dbReference type="InterPro" id="IPR003660">
    <property type="entry name" value="HAMP_dom"/>
</dbReference>
<evidence type="ECO:0000256" key="6">
    <source>
        <dbReference type="ARBA" id="ARBA00022692"/>
    </source>
</evidence>
<organism evidence="14 15">
    <name type="scientific">Amycolatopsis thermalba</name>
    <dbReference type="NCBI Taxonomy" id="944492"/>
    <lineage>
        <taxon>Bacteria</taxon>
        <taxon>Bacillati</taxon>
        <taxon>Actinomycetota</taxon>
        <taxon>Actinomycetes</taxon>
        <taxon>Pseudonocardiales</taxon>
        <taxon>Pseudonocardiaceae</taxon>
        <taxon>Amycolatopsis</taxon>
    </lineage>
</organism>
<dbReference type="RefSeq" id="WP_205413334.1">
    <property type="nucleotide sequence ID" value="NZ_CP091196.1"/>
</dbReference>
<dbReference type="SUPFAM" id="SSF55874">
    <property type="entry name" value="ATPase domain of HSP90 chaperone/DNA topoisomerase II/histidine kinase"/>
    <property type="match status" value="1"/>
</dbReference>
<dbReference type="GO" id="GO:0016301">
    <property type="term" value="F:kinase activity"/>
    <property type="evidence" value="ECO:0007669"/>
    <property type="project" value="UniProtKB-KW"/>
</dbReference>
<evidence type="ECO:0000256" key="4">
    <source>
        <dbReference type="ARBA" id="ARBA00022553"/>
    </source>
</evidence>
<evidence type="ECO:0000313" key="15">
    <source>
        <dbReference type="Proteomes" id="UP000830158"/>
    </source>
</evidence>
<dbReference type="InterPro" id="IPR004358">
    <property type="entry name" value="Sig_transdc_His_kin-like_C"/>
</dbReference>
<dbReference type="SMART" id="SM00388">
    <property type="entry name" value="HisKA"/>
    <property type="match status" value="1"/>
</dbReference>
<dbReference type="Pfam" id="PF00672">
    <property type="entry name" value="HAMP"/>
    <property type="match status" value="1"/>
</dbReference>
<dbReference type="InterPro" id="IPR003594">
    <property type="entry name" value="HATPase_dom"/>
</dbReference>
<dbReference type="Proteomes" id="UP000830158">
    <property type="component" value="Chromosome"/>
</dbReference>
<dbReference type="InterPro" id="IPR003661">
    <property type="entry name" value="HisK_dim/P_dom"/>
</dbReference>
<evidence type="ECO:0000259" key="12">
    <source>
        <dbReference type="PROSITE" id="PS50109"/>
    </source>
</evidence>
<dbReference type="Gene3D" id="3.30.565.10">
    <property type="entry name" value="Histidine kinase-like ATPase, C-terminal domain"/>
    <property type="match status" value="1"/>
</dbReference>
<evidence type="ECO:0000256" key="8">
    <source>
        <dbReference type="ARBA" id="ARBA00022989"/>
    </source>
</evidence>
<dbReference type="PROSITE" id="PS50885">
    <property type="entry name" value="HAMP"/>
    <property type="match status" value="1"/>
</dbReference>
<evidence type="ECO:0000259" key="13">
    <source>
        <dbReference type="PROSITE" id="PS50885"/>
    </source>
</evidence>
<dbReference type="PRINTS" id="PR00344">
    <property type="entry name" value="BCTRLSENSOR"/>
</dbReference>
<protein>
    <recommendedName>
        <fullName evidence="3">histidine kinase</fullName>
        <ecNumber evidence="3">2.7.13.3</ecNumber>
    </recommendedName>
</protein>
<name>A0ABY4P0H7_9PSEU</name>
<keyword evidence="6 11" id="KW-0812">Transmembrane</keyword>
<proteinExistence type="predicted"/>
<evidence type="ECO:0000256" key="7">
    <source>
        <dbReference type="ARBA" id="ARBA00022777"/>
    </source>
</evidence>
<sequence length="403" mass="42682">MLRRLARRWLPRRTVRLRLTLLYGGVFLVSGAALLVVTYLLVAHAVRGPFQAFQPAPGNAPAPAGAGLLTGAAEMLPRQMQEAVEKQQDAMLHQLLVQSGIALGLMAAASVALGWLVAGRILRRLRTITTTARDISATNLHRRLALDGPVDELKELGDTIDNLLARLEGSFEAQRRFVANASHELLTPLARQRALGQVALSDPDAPAAELRRAHERILAAGEQQERLIDALLTLARGQTGIAVRRPFDLGELAREVTDARPDAGVTIRTSAGPAVASGHRPLAERLVSNLVGNAVRHNVPGGWVEVLTRTFDGRAVLVVSNTGPEVPADAIGDIFQPFHRLGATRTGEGLGLGLSIVEAVARAHDATVTAVPRPGGGLTVTVAFPAAAAGADNRGHEVSLRVG</sequence>
<comment type="subcellular location">
    <subcellularLocation>
        <location evidence="2">Cell membrane</location>
    </subcellularLocation>
</comment>
<feature type="transmembrane region" description="Helical" evidence="11">
    <location>
        <begin position="21"/>
        <end position="42"/>
    </location>
</feature>
<keyword evidence="7 14" id="KW-0418">Kinase</keyword>
<feature type="domain" description="HAMP" evidence="13">
    <location>
        <begin position="119"/>
        <end position="172"/>
    </location>
</feature>
<dbReference type="CDD" id="cd00082">
    <property type="entry name" value="HisKA"/>
    <property type="match status" value="1"/>
</dbReference>
<evidence type="ECO:0000256" key="2">
    <source>
        <dbReference type="ARBA" id="ARBA00004236"/>
    </source>
</evidence>
<keyword evidence="9" id="KW-0902">Two-component regulatory system</keyword>
<keyword evidence="4" id="KW-0597">Phosphoprotein</keyword>
<evidence type="ECO:0000256" key="5">
    <source>
        <dbReference type="ARBA" id="ARBA00022679"/>
    </source>
</evidence>
<feature type="transmembrane region" description="Helical" evidence="11">
    <location>
        <begin position="95"/>
        <end position="118"/>
    </location>
</feature>
<keyword evidence="5" id="KW-0808">Transferase</keyword>
<evidence type="ECO:0000313" key="14">
    <source>
        <dbReference type="EMBL" id="UQS25827.1"/>
    </source>
</evidence>
<evidence type="ECO:0000256" key="1">
    <source>
        <dbReference type="ARBA" id="ARBA00000085"/>
    </source>
</evidence>
<reference evidence="14" key="1">
    <citation type="submission" date="2022-01" db="EMBL/GenBank/DDBJ databases">
        <title>PSI-footprinting approach for the identification of protein synthesis inhibitor producers.</title>
        <authorList>
            <person name="Handel F."/>
            <person name="Kulik A."/>
            <person name="Wex K.W."/>
            <person name="Berscheid A."/>
            <person name="Saur J.S."/>
            <person name="Winkler A."/>
            <person name="Wibberg D."/>
            <person name="Kalinowski J."/>
            <person name="Broetz-Oesterhelt H."/>
            <person name="Mast Y."/>
        </authorList>
    </citation>
    <scope>NUCLEOTIDE SEQUENCE</scope>
    <source>
        <strain evidence="14">KNN 49.3e</strain>
    </source>
</reference>
<dbReference type="EMBL" id="CP091196">
    <property type="protein sequence ID" value="UQS25827.1"/>
    <property type="molecule type" value="Genomic_DNA"/>
</dbReference>
<dbReference type="Gene3D" id="1.10.287.130">
    <property type="match status" value="1"/>
</dbReference>
<keyword evidence="15" id="KW-1185">Reference proteome</keyword>
<dbReference type="CDD" id="cd06225">
    <property type="entry name" value="HAMP"/>
    <property type="match status" value="1"/>
</dbReference>
<dbReference type="InterPro" id="IPR036097">
    <property type="entry name" value="HisK_dim/P_sf"/>
</dbReference>
<dbReference type="Pfam" id="PF00512">
    <property type="entry name" value="HisKA"/>
    <property type="match status" value="1"/>
</dbReference>
<dbReference type="InterPro" id="IPR036890">
    <property type="entry name" value="HATPase_C_sf"/>
</dbReference>
<dbReference type="PROSITE" id="PS50109">
    <property type="entry name" value="HIS_KIN"/>
    <property type="match status" value="1"/>
</dbReference>
<dbReference type="PANTHER" id="PTHR45436:SF5">
    <property type="entry name" value="SENSOR HISTIDINE KINASE TRCS"/>
    <property type="match status" value="1"/>
</dbReference>
<comment type="catalytic activity">
    <reaction evidence="1">
        <text>ATP + protein L-histidine = ADP + protein N-phospho-L-histidine.</text>
        <dbReference type="EC" id="2.7.13.3"/>
    </reaction>
</comment>
<dbReference type="InterPro" id="IPR005467">
    <property type="entry name" value="His_kinase_dom"/>
</dbReference>
<dbReference type="Gene3D" id="6.10.340.10">
    <property type="match status" value="1"/>
</dbReference>
<dbReference type="Pfam" id="PF02518">
    <property type="entry name" value="HATPase_c"/>
    <property type="match status" value="1"/>
</dbReference>
<gene>
    <name evidence="14" type="ORF">L1857_24960</name>
</gene>
<evidence type="ECO:0000256" key="11">
    <source>
        <dbReference type="SAM" id="Phobius"/>
    </source>
</evidence>
<dbReference type="SMART" id="SM00304">
    <property type="entry name" value="HAMP"/>
    <property type="match status" value="1"/>
</dbReference>
<dbReference type="SMART" id="SM00387">
    <property type="entry name" value="HATPase_c"/>
    <property type="match status" value="1"/>
</dbReference>
<evidence type="ECO:0000256" key="9">
    <source>
        <dbReference type="ARBA" id="ARBA00023012"/>
    </source>
</evidence>
<keyword evidence="10 11" id="KW-0472">Membrane</keyword>
<dbReference type="SUPFAM" id="SSF47384">
    <property type="entry name" value="Homodimeric domain of signal transducing histidine kinase"/>
    <property type="match status" value="1"/>
</dbReference>
<feature type="domain" description="Histidine kinase" evidence="12">
    <location>
        <begin position="180"/>
        <end position="388"/>
    </location>
</feature>
<accession>A0ABY4P0H7</accession>
<dbReference type="PANTHER" id="PTHR45436">
    <property type="entry name" value="SENSOR HISTIDINE KINASE YKOH"/>
    <property type="match status" value="1"/>
</dbReference>
<dbReference type="InterPro" id="IPR050428">
    <property type="entry name" value="TCS_sensor_his_kinase"/>
</dbReference>